<dbReference type="EMBL" id="JADOBI010000002">
    <property type="protein sequence ID" value="MBF7978452.1"/>
    <property type="molecule type" value="Genomic_DNA"/>
</dbReference>
<evidence type="ECO:0000313" key="7">
    <source>
        <dbReference type="EMBL" id="MBF7978452.1"/>
    </source>
</evidence>
<dbReference type="InterPro" id="IPR003713">
    <property type="entry name" value="FliS"/>
</dbReference>
<keyword evidence="7" id="KW-0966">Cell projection</keyword>
<dbReference type="Proteomes" id="UP000636811">
    <property type="component" value="Unassembled WGS sequence"/>
</dbReference>
<dbReference type="Pfam" id="PF02561">
    <property type="entry name" value="FliS"/>
    <property type="match status" value="1"/>
</dbReference>
<evidence type="ECO:0000256" key="5">
    <source>
        <dbReference type="ARBA" id="ARBA00023186"/>
    </source>
</evidence>
<keyword evidence="8" id="KW-1185">Reference proteome</keyword>
<dbReference type="PANTHER" id="PTHR34773:SF1">
    <property type="entry name" value="FLAGELLAR SECRETION CHAPERONE FLIS"/>
    <property type="match status" value="1"/>
</dbReference>
<dbReference type="NCBIfam" id="TIGR00208">
    <property type="entry name" value="fliS"/>
    <property type="match status" value="1"/>
</dbReference>
<dbReference type="CDD" id="cd16098">
    <property type="entry name" value="FliS"/>
    <property type="match status" value="1"/>
</dbReference>
<keyword evidence="4 6" id="KW-1005">Bacterial flagellum biogenesis</keyword>
<evidence type="ECO:0000256" key="3">
    <source>
        <dbReference type="ARBA" id="ARBA00022490"/>
    </source>
</evidence>
<organism evidence="7 8">
    <name type="scientific">Rahnella laticis</name>
    <dbReference type="NCBI Taxonomy" id="2787622"/>
    <lineage>
        <taxon>Bacteria</taxon>
        <taxon>Pseudomonadati</taxon>
        <taxon>Pseudomonadota</taxon>
        <taxon>Gammaproteobacteria</taxon>
        <taxon>Enterobacterales</taxon>
        <taxon>Yersiniaceae</taxon>
        <taxon>Rahnella</taxon>
    </lineage>
</organism>
<protein>
    <recommendedName>
        <fullName evidence="6">Flagellar secretion chaperone FliS</fullName>
    </recommendedName>
</protein>
<evidence type="ECO:0000313" key="8">
    <source>
        <dbReference type="Proteomes" id="UP000636811"/>
    </source>
</evidence>
<sequence length="131" mass="14713">MYGNTQNDYHHYQDADLAIQTAAATPHQLVLMLFNGLMDELVRARSHIEAKRFEKKAQSINKCIDILNALTSALDYDRGGDLALQLAGIYDYSVYRLYDASDKLSVEMIDEVAQILGNIREGWEGMGKLNG</sequence>
<gene>
    <name evidence="7" type="primary">fliS</name>
    <name evidence="7" type="ORF">IV433_03405</name>
</gene>
<comment type="similarity">
    <text evidence="2 6">Belongs to the FliS family.</text>
</comment>
<keyword evidence="7" id="KW-0969">Cilium</keyword>
<evidence type="ECO:0000256" key="1">
    <source>
        <dbReference type="ARBA" id="ARBA00004514"/>
    </source>
</evidence>
<keyword evidence="7" id="KW-0282">Flagellum</keyword>
<name>A0ABS0E037_9GAMM</name>
<evidence type="ECO:0000256" key="6">
    <source>
        <dbReference type="PIRNR" id="PIRNR039090"/>
    </source>
</evidence>
<keyword evidence="5" id="KW-0143">Chaperone</keyword>
<comment type="caution">
    <text evidence="7">The sequence shown here is derived from an EMBL/GenBank/DDBJ whole genome shotgun (WGS) entry which is preliminary data.</text>
</comment>
<dbReference type="InterPro" id="IPR036584">
    <property type="entry name" value="FliS_sf"/>
</dbReference>
<accession>A0ABS0E037</accession>
<reference evidence="7 8" key="1">
    <citation type="submission" date="2020-11" db="EMBL/GenBank/DDBJ databases">
        <title>Taxonomic investigation of Rahnella strains.</title>
        <authorList>
            <person name="Lee S.D."/>
        </authorList>
    </citation>
    <scope>NUCLEOTIDE SEQUENCE [LARGE SCALE GENOMIC DNA]</scope>
    <source>
        <strain evidence="7 8">SAP-17</strain>
    </source>
</reference>
<dbReference type="Gene3D" id="1.20.120.340">
    <property type="entry name" value="Flagellar protein FliS"/>
    <property type="match status" value="1"/>
</dbReference>
<dbReference type="PANTHER" id="PTHR34773">
    <property type="entry name" value="FLAGELLAR SECRETION CHAPERONE FLIS"/>
    <property type="match status" value="1"/>
</dbReference>
<dbReference type="SUPFAM" id="SSF101116">
    <property type="entry name" value="Flagellar export chaperone FliS"/>
    <property type="match status" value="1"/>
</dbReference>
<evidence type="ECO:0000256" key="2">
    <source>
        <dbReference type="ARBA" id="ARBA00008787"/>
    </source>
</evidence>
<dbReference type="PIRSF" id="PIRSF039090">
    <property type="entry name" value="Flis"/>
    <property type="match status" value="1"/>
</dbReference>
<dbReference type="RefSeq" id="WP_195813013.1">
    <property type="nucleotide sequence ID" value="NZ_JADOBI010000002.1"/>
</dbReference>
<proteinExistence type="inferred from homology"/>
<comment type="subcellular location">
    <subcellularLocation>
        <location evidence="1 6">Cytoplasm</location>
        <location evidence="1 6">Cytosol</location>
    </subcellularLocation>
</comment>
<keyword evidence="3 6" id="KW-0963">Cytoplasm</keyword>
<evidence type="ECO:0000256" key="4">
    <source>
        <dbReference type="ARBA" id="ARBA00022795"/>
    </source>
</evidence>